<keyword evidence="2" id="KW-1185">Reference proteome</keyword>
<evidence type="ECO:0000313" key="2">
    <source>
        <dbReference type="Proteomes" id="UP000222256"/>
    </source>
</evidence>
<protein>
    <submittedName>
        <fullName evidence="1">Uncharacterized protein</fullName>
    </submittedName>
</protein>
<sequence>MKLKCSKCKTLLTEDLYYAKVSYDKYHFLTPYSMKKVMTTDHGIPYDQSGYRMKKGLFYIRKGLPSFNRTYDYHGIEGYYKVVKATKDTLVVGERSLLEGVVPPFQSGYGCCNYNMGEELLCKCGNTLGEMYLDCFEHGSVEFKDGSVDRCY</sequence>
<name>A0A223LI12_9CAUD</name>
<evidence type="ECO:0000313" key="1">
    <source>
        <dbReference type="EMBL" id="ASU03348.1"/>
    </source>
</evidence>
<accession>A0A223LI12</accession>
<dbReference type="KEGG" id="vg:54981671"/>
<dbReference type="GeneID" id="54981671"/>
<organism evidence="1 2">
    <name type="scientific">Pseudoalteromonas phage J2-1</name>
    <dbReference type="NCBI Taxonomy" id="2023998"/>
    <lineage>
        <taxon>Viruses</taxon>
        <taxon>Duplodnaviria</taxon>
        <taxon>Heunggongvirae</taxon>
        <taxon>Uroviricota</taxon>
        <taxon>Caudoviricetes</taxon>
        <taxon>Qingdaovirus</taxon>
        <taxon>Qingdaovirus J21</taxon>
    </lineage>
</organism>
<dbReference type="RefSeq" id="YP_009791489.1">
    <property type="nucleotide sequence ID" value="NC_047839.1"/>
</dbReference>
<proteinExistence type="predicted"/>
<dbReference type="EMBL" id="MF370964">
    <property type="protein sequence ID" value="ASU03348.1"/>
    <property type="molecule type" value="Genomic_DNA"/>
</dbReference>
<reference evidence="1 2" key="1">
    <citation type="submission" date="2017-06" db="EMBL/GenBank/DDBJ databases">
        <title>A Novel Lytic Pseudoalteromonas phage Isolated from Qingdao coast of China.</title>
        <authorList>
            <person name="Li H."/>
        </authorList>
    </citation>
    <scope>NUCLEOTIDE SEQUENCE [LARGE SCALE GENOMIC DNA]</scope>
</reference>
<dbReference type="Proteomes" id="UP000222256">
    <property type="component" value="Segment"/>
</dbReference>